<accession>A0ABP9B0J6</accession>
<dbReference type="InterPro" id="IPR035992">
    <property type="entry name" value="Ricin_B-like_lectins"/>
</dbReference>
<evidence type="ECO:0000313" key="3">
    <source>
        <dbReference type="EMBL" id="GAA4788315.1"/>
    </source>
</evidence>
<dbReference type="EMBL" id="BAABIG010000010">
    <property type="protein sequence ID" value="GAA4788315.1"/>
    <property type="molecule type" value="Genomic_DNA"/>
</dbReference>
<feature type="compositionally biased region" description="Polar residues" evidence="1">
    <location>
        <begin position="250"/>
        <end position="263"/>
    </location>
</feature>
<organism evidence="3 4">
    <name type="scientific">Streptomyces ziwulingensis</name>
    <dbReference type="NCBI Taxonomy" id="1045501"/>
    <lineage>
        <taxon>Bacteria</taxon>
        <taxon>Bacillati</taxon>
        <taxon>Actinomycetota</taxon>
        <taxon>Actinomycetes</taxon>
        <taxon>Kitasatosporales</taxon>
        <taxon>Streptomycetaceae</taxon>
        <taxon>Streptomyces</taxon>
    </lineage>
</organism>
<dbReference type="SMART" id="SM00458">
    <property type="entry name" value="RICIN"/>
    <property type="match status" value="1"/>
</dbReference>
<name>A0ABP9B0J6_9ACTN</name>
<dbReference type="Pfam" id="PF14200">
    <property type="entry name" value="RicinB_lectin_2"/>
    <property type="match status" value="1"/>
</dbReference>
<feature type="compositionally biased region" description="Low complexity" evidence="1">
    <location>
        <begin position="141"/>
        <end position="151"/>
    </location>
</feature>
<dbReference type="Gene3D" id="2.80.10.50">
    <property type="match status" value="1"/>
</dbReference>
<evidence type="ECO:0000256" key="1">
    <source>
        <dbReference type="SAM" id="MobiDB-lite"/>
    </source>
</evidence>
<evidence type="ECO:0000313" key="4">
    <source>
        <dbReference type="Proteomes" id="UP001501265"/>
    </source>
</evidence>
<keyword evidence="4" id="KW-1185">Reference proteome</keyword>
<dbReference type="Proteomes" id="UP001501265">
    <property type="component" value="Unassembled WGS sequence"/>
</dbReference>
<dbReference type="InterPro" id="IPR000772">
    <property type="entry name" value="Ricin_B_lectin"/>
</dbReference>
<feature type="region of interest" description="Disordered" evidence="1">
    <location>
        <begin position="250"/>
        <end position="346"/>
    </location>
</feature>
<dbReference type="PROSITE" id="PS50231">
    <property type="entry name" value="RICIN_B_LECTIN"/>
    <property type="match status" value="1"/>
</dbReference>
<evidence type="ECO:0000259" key="2">
    <source>
        <dbReference type="SMART" id="SM00458"/>
    </source>
</evidence>
<gene>
    <name evidence="3" type="ORF">GCM10023220_11000</name>
</gene>
<reference evidence="4" key="1">
    <citation type="journal article" date="2019" name="Int. J. Syst. Evol. Microbiol.">
        <title>The Global Catalogue of Microorganisms (GCM) 10K type strain sequencing project: providing services to taxonomists for standard genome sequencing and annotation.</title>
        <authorList>
            <consortium name="The Broad Institute Genomics Platform"/>
            <consortium name="The Broad Institute Genome Sequencing Center for Infectious Disease"/>
            <person name="Wu L."/>
            <person name="Ma J."/>
        </authorList>
    </citation>
    <scope>NUCLEOTIDE SEQUENCE [LARGE SCALE GENOMIC DNA]</scope>
    <source>
        <strain evidence="4">JCM 18081</strain>
    </source>
</reference>
<feature type="domain" description="Ricin B lectin" evidence="2">
    <location>
        <begin position="352"/>
        <end position="505"/>
    </location>
</feature>
<sequence length="507" mass="52011">MDMNRGDEADGWGAKGDPFAPAAPGEGDQPVPGEGPAASAHFAVVIFGDGSAAIDGESVPVVPGEPLDVAILDMLHGYARSRNAPVTGAISDPAAGYVAVVEVAPDGSSRLLDQVEEQQEEVGGTERSAERTQAIAAVEAAGPTGATGPSGPFEPVEYGEPVDSFGPGGPSAGVGSPDDDRADDAVSESAKPLTPVALRQAAGKGSARGRTSQSDDEYERPGLLHRPLVVGGVAASVAVLIIGSLVALGSGSSDAQARNQATGSGDEASSSPMLLRPPSSVPATPLPPVSVSPSVSPSKPPSKPPSKSPSKSPSKPPAGQPSESPSVPPLPKVVPVKSKESRKPADNLLVPNSTVVLENQEYGYCMDLPGQGKGRSGASVFDEHNCITSSKDNQLWTLTVALKGRGHGGSDLYVIRNAKDGLCLDLPGEGPAAGGTHVVEYNCRATGADNQLWWFEKGSKGTYRIRNHISGNKCLDVERSSAKGENANLMVYVCSESAGQKWRLIKT</sequence>
<comment type="caution">
    <text evidence="3">The sequence shown here is derived from an EMBL/GenBank/DDBJ whole genome shotgun (WGS) entry which is preliminary data.</text>
</comment>
<feature type="compositionally biased region" description="Low complexity" evidence="1">
    <location>
        <begin position="269"/>
        <end position="283"/>
    </location>
</feature>
<feature type="compositionally biased region" description="Pro residues" evidence="1">
    <location>
        <begin position="298"/>
        <end position="307"/>
    </location>
</feature>
<protein>
    <recommendedName>
        <fullName evidence="2">Ricin B lectin domain-containing protein</fullName>
    </recommendedName>
</protein>
<proteinExistence type="predicted"/>
<dbReference type="SUPFAM" id="SSF50370">
    <property type="entry name" value="Ricin B-like lectins"/>
    <property type="match status" value="1"/>
</dbReference>
<feature type="region of interest" description="Disordered" evidence="1">
    <location>
        <begin position="1"/>
        <end position="36"/>
    </location>
</feature>
<dbReference type="CDD" id="cd00161">
    <property type="entry name" value="beta-trefoil_Ricin-like"/>
    <property type="match status" value="1"/>
</dbReference>
<feature type="region of interest" description="Disordered" evidence="1">
    <location>
        <begin position="141"/>
        <end position="221"/>
    </location>
</feature>